<sequence>MSEDYRPRHDWHYAGAPQPPAQPSQVEQRDHRTAGLAFGAAALALTVGAAAAGWGYIAHGAPQEPGAYAKPYSAQPVSNARTNPGSIASAAAKVAPGLVDVNTELGLQGAQGAGTGIVLTSDGEVLTNNHVVAGATAISVTDIGNGKTYNAKVVGYDRADDIAVLKLVNASGLTTAPLGNSDRVAVGDTIAGVGNAGGVGGAPSVAAGRVTSLGRTITASDESSGSSEQLNGLIQVAANIQPGDSGGPLVAADGTVVGMDTAASAGYRFQQAGMTSGEGFAIPINRALAVAEDIAAGKASDTVHIGPTAFLGVTVSDTNGSGALIRGVVRNGPAAQAGLTAGDVITAVDGRAVESATDLTHLLDRDHPNDSVTLTWIDQMSQQQSGQVALGTGPVG</sequence>
<dbReference type="Pfam" id="PF13180">
    <property type="entry name" value="PDZ_2"/>
    <property type="match status" value="1"/>
</dbReference>
<dbReference type="RefSeq" id="WP_167472697.1">
    <property type="nucleotide sequence ID" value="NZ_CP046172.1"/>
</dbReference>
<evidence type="ECO:0000313" key="6">
    <source>
        <dbReference type="EMBL" id="QIS09613.1"/>
    </source>
</evidence>
<dbReference type="InterPro" id="IPR001940">
    <property type="entry name" value="Peptidase_S1C"/>
</dbReference>
<evidence type="ECO:0000313" key="7">
    <source>
        <dbReference type="Proteomes" id="UP000503540"/>
    </source>
</evidence>
<keyword evidence="4" id="KW-0472">Membrane</keyword>
<dbReference type="PRINTS" id="PR00834">
    <property type="entry name" value="PROTEASES2C"/>
</dbReference>
<dbReference type="InterPro" id="IPR001478">
    <property type="entry name" value="PDZ"/>
</dbReference>
<evidence type="ECO:0000256" key="3">
    <source>
        <dbReference type="SAM" id="MobiDB-lite"/>
    </source>
</evidence>
<feature type="domain" description="PDZ" evidence="5">
    <location>
        <begin position="293"/>
        <end position="357"/>
    </location>
</feature>
<keyword evidence="7" id="KW-1185">Reference proteome</keyword>
<dbReference type="PANTHER" id="PTHR43343">
    <property type="entry name" value="PEPTIDASE S12"/>
    <property type="match status" value="1"/>
</dbReference>
<keyword evidence="4" id="KW-1133">Transmembrane helix</keyword>
<evidence type="ECO:0000259" key="5">
    <source>
        <dbReference type="PROSITE" id="PS50106"/>
    </source>
</evidence>
<proteinExistence type="predicted"/>
<organism evidence="6 7">
    <name type="scientific">Nocardia arthritidis</name>
    <dbReference type="NCBI Taxonomy" id="228602"/>
    <lineage>
        <taxon>Bacteria</taxon>
        <taxon>Bacillati</taxon>
        <taxon>Actinomycetota</taxon>
        <taxon>Actinomycetes</taxon>
        <taxon>Mycobacteriales</taxon>
        <taxon>Nocardiaceae</taxon>
        <taxon>Nocardia</taxon>
    </lineage>
</organism>
<evidence type="ECO:0000256" key="1">
    <source>
        <dbReference type="ARBA" id="ARBA00022670"/>
    </source>
</evidence>
<evidence type="ECO:0000256" key="2">
    <source>
        <dbReference type="ARBA" id="ARBA00022801"/>
    </source>
</evidence>
<dbReference type="InterPro" id="IPR036034">
    <property type="entry name" value="PDZ_sf"/>
</dbReference>
<dbReference type="Pfam" id="PF13365">
    <property type="entry name" value="Trypsin_2"/>
    <property type="match status" value="1"/>
</dbReference>
<dbReference type="SUPFAM" id="SSF50156">
    <property type="entry name" value="PDZ domain-like"/>
    <property type="match status" value="1"/>
</dbReference>
<dbReference type="InterPro" id="IPR051201">
    <property type="entry name" value="Chloro_Bact_Ser_Proteases"/>
</dbReference>
<keyword evidence="1" id="KW-0645">Protease</keyword>
<keyword evidence="2" id="KW-0378">Hydrolase</keyword>
<keyword evidence="4" id="KW-0812">Transmembrane</keyword>
<dbReference type="PANTHER" id="PTHR43343:SF3">
    <property type="entry name" value="PROTEASE DO-LIKE 8, CHLOROPLASTIC"/>
    <property type="match status" value="1"/>
</dbReference>
<reference evidence="6 7" key="1">
    <citation type="journal article" date="2019" name="ACS Chem. Biol.">
        <title>Identification and Mobilization of a Cryptic Antibiotic Biosynthesis Gene Locus from a Human-Pathogenic Nocardia Isolate.</title>
        <authorList>
            <person name="Herisse M."/>
            <person name="Ishida K."/>
            <person name="Porter J.L."/>
            <person name="Howden B."/>
            <person name="Hertweck C."/>
            <person name="Stinear T.P."/>
            <person name="Pidot S.J."/>
        </authorList>
    </citation>
    <scope>NUCLEOTIDE SEQUENCE [LARGE SCALE GENOMIC DNA]</scope>
    <source>
        <strain evidence="6 7">AUSMDU00012717</strain>
    </source>
</reference>
<dbReference type="CDD" id="cd06779">
    <property type="entry name" value="cpPDZ_Deg_HtrA-like"/>
    <property type="match status" value="1"/>
</dbReference>
<dbReference type="KEGG" id="nah:F5544_08555"/>
<dbReference type="InterPro" id="IPR033116">
    <property type="entry name" value="TRYPSIN_SER"/>
</dbReference>
<dbReference type="GO" id="GO:0006508">
    <property type="term" value="P:proteolysis"/>
    <property type="evidence" value="ECO:0007669"/>
    <property type="project" value="UniProtKB-KW"/>
</dbReference>
<dbReference type="PROSITE" id="PS00135">
    <property type="entry name" value="TRYPSIN_SER"/>
    <property type="match status" value="1"/>
</dbReference>
<dbReference type="SMART" id="SM00228">
    <property type="entry name" value="PDZ"/>
    <property type="match status" value="1"/>
</dbReference>
<feature type="region of interest" description="Disordered" evidence="3">
    <location>
        <begin position="1"/>
        <end position="30"/>
    </location>
</feature>
<protein>
    <submittedName>
        <fullName evidence="6">PDZ domain-containing protein</fullName>
    </submittedName>
</protein>
<name>A0A6G9Y991_9NOCA</name>
<feature type="compositionally biased region" description="Basic and acidic residues" evidence="3">
    <location>
        <begin position="1"/>
        <end position="12"/>
    </location>
</feature>
<dbReference type="AlphaFoldDB" id="A0A6G9Y991"/>
<dbReference type="Gene3D" id="2.30.42.10">
    <property type="match status" value="1"/>
</dbReference>
<dbReference type="GO" id="GO:0004252">
    <property type="term" value="F:serine-type endopeptidase activity"/>
    <property type="evidence" value="ECO:0007669"/>
    <property type="project" value="InterPro"/>
</dbReference>
<dbReference type="Proteomes" id="UP000503540">
    <property type="component" value="Chromosome"/>
</dbReference>
<accession>A0A6G9Y991</accession>
<dbReference type="PROSITE" id="PS50106">
    <property type="entry name" value="PDZ"/>
    <property type="match status" value="1"/>
</dbReference>
<gene>
    <name evidence="6" type="ORF">F5544_08555</name>
</gene>
<dbReference type="SUPFAM" id="SSF50494">
    <property type="entry name" value="Trypsin-like serine proteases"/>
    <property type="match status" value="1"/>
</dbReference>
<dbReference type="EMBL" id="CP046172">
    <property type="protein sequence ID" value="QIS09613.1"/>
    <property type="molecule type" value="Genomic_DNA"/>
</dbReference>
<evidence type="ECO:0000256" key="4">
    <source>
        <dbReference type="SAM" id="Phobius"/>
    </source>
</evidence>
<dbReference type="InterPro" id="IPR009003">
    <property type="entry name" value="Peptidase_S1_PA"/>
</dbReference>
<feature type="transmembrane region" description="Helical" evidence="4">
    <location>
        <begin position="34"/>
        <end position="57"/>
    </location>
</feature>
<dbReference type="Gene3D" id="2.40.10.120">
    <property type="match status" value="1"/>
</dbReference>